<dbReference type="GO" id="GO:0034775">
    <property type="term" value="P:glutathione transmembrane transport"/>
    <property type="evidence" value="ECO:0007669"/>
    <property type="project" value="InterPro"/>
</dbReference>
<feature type="transmembrane region" description="Helical" evidence="7">
    <location>
        <begin position="62"/>
        <end position="82"/>
    </location>
</feature>
<dbReference type="Proteomes" id="UP001200537">
    <property type="component" value="Unassembled WGS sequence"/>
</dbReference>
<dbReference type="InterPro" id="IPR036640">
    <property type="entry name" value="ABC1_TM_sf"/>
</dbReference>
<dbReference type="SUPFAM" id="SSF90123">
    <property type="entry name" value="ABC transporter transmembrane region"/>
    <property type="match status" value="1"/>
</dbReference>
<evidence type="ECO:0000313" key="11">
    <source>
        <dbReference type="Proteomes" id="UP001200537"/>
    </source>
</evidence>
<reference evidence="10" key="1">
    <citation type="submission" date="2022-01" db="EMBL/GenBank/DDBJ databases">
        <title>Collection of gut derived symbiotic bacterial strains cultured from healthy donors.</title>
        <authorList>
            <person name="Lin H."/>
            <person name="Kohout C."/>
            <person name="Waligurski E."/>
            <person name="Pamer E.G."/>
        </authorList>
    </citation>
    <scope>NUCLEOTIDE SEQUENCE</scope>
    <source>
        <strain evidence="10">DFI.7.46</strain>
    </source>
</reference>
<dbReference type="InterPro" id="IPR011527">
    <property type="entry name" value="ABC1_TM_dom"/>
</dbReference>
<dbReference type="InterPro" id="IPR039421">
    <property type="entry name" value="Type_1_exporter"/>
</dbReference>
<dbReference type="GO" id="GO:0045454">
    <property type="term" value="P:cell redox homeostasis"/>
    <property type="evidence" value="ECO:0007669"/>
    <property type="project" value="InterPro"/>
</dbReference>
<evidence type="ECO:0000256" key="2">
    <source>
        <dbReference type="ARBA" id="ARBA00022692"/>
    </source>
</evidence>
<dbReference type="NCBIfam" id="TIGR02868">
    <property type="entry name" value="CydC"/>
    <property type="match status" value="1"/>
</dbReference>
<keyword evidence="5 7" id="KW-1133">Transmembrane helix</keyword>
<evidence type="ECO:0000256" key="4">
    <source>
        <dbReference type="ARBA" id="ARBA00022840"/>
    </source>
</evidence>
<dbReference type="InterPro" id="IPR014223">
    <property type="entry name" value="ABC_CydC/D"/>
</dbReference>
<dbReference type="GO" id="GO:0005524">
    <property type="term" value="F:ATP binding"/>
    <property type="evidence" value="ECO:0007669"/>
    <property type="project" value="UniProtKB-KW"/>
</dbReference>
<dbReference type="InterPro" id="IPR003439">
    <property type="entry name" value="ABC_transporter-like_ATP-bd"/>
</dbReference>
<dbReference type="InterPro" id="IPR003593">
    <property type="entry name" value="AAA+_ATPase"/>
</dbReference>
<sequence length="603" mass="64341">MKTWFITAEERQALKRSIKLLELKPRTLFLACFLGAAGLGASIALGATAAWLIARASQMPPVLYLEVAVVSVRFFGISKAVFRYLERLASHQLGVSGMTTLRTNLYKTLSHSDTARIASLRRGDILDRMGTDVDNIGDFVVKSLLPAMVATIVGVITVVGISLVDWRAGLFLALGLLLSGVVGPLFTIRSTRIAQRQETESRSRISEVAMTIVDGAAQITVDGQTQQVLSGLSELEDQLYDAKDASAKPAAWAAAIDVFGMLMAVIMAAYFGIFAVNEQAIPEVMLAVLALTPLSAFEGTAQLGPAAQQLVISATSAVRIMNMLPAEAEIKAEQEEEENANTTLDPSAAHILEAKDLAIGWPGGPVVATDINLRLAPGDHLAIVGQSGIGKTTLLYTLAGLLKPVSGSVKIDGVDVFLLPRLQAAGSFVITPEDAHIFETTILENLRVANGELTAAEGEELLKEAGLGEWLASLPAGIETELGSGATTISGGERRRILLARALAAKAPLLALDEPGEHLDPETADALLRDLLTAGSEEHKRGVILVTHRLTPLDQADQVFIMDKPHGRLDEPAAFVAQGTHRELAKNHPGYAWSLRQEQVDAF</sequence>
<dbReference type="RefSeq" id="WP_238128014.1">
    <property type="nucleotide sequence ID" value="NZ_JAHAJB010000004.1"/>
</dbReference>
<dbReference type="PROSITE" id="PS00211">
    <property type="entry name" value="ABC_TRANSPORTER_1"/>
    <property type="match status" value="1"/>
</dbReference>
<evidence type="ECO:0000313" key="10">
    <source>
        <dbReference type="EMBL" id="MCG4617935.1"/>
    </source>
</evidence>
<protein>
    <submittedName>
        <fullName evidence="10">Thiol reductant ABC exporter subunit CydC</fullName>
    </submittedName>
</protein>
<proteinExistence type="predicted"/>
<feature type="domain" description="ABC transmembrane type-1" evidence="9">
    <location>
        <begin position="29"/>
        <end position="291"/>
    </location>
</feature>
<dbReference type="Gene3D" id="3.40.50.300">
    <property type="entry name" value="P-loop containing nucleotide triphosphate hydrolases"/>
    <property type="match status" value="1"/>
</dbReference>
<evidence type="ECO:0000256" key="1">
    <source>
        <dbReference type="ARBA" id="ARBA00004651"/>
    </source>
</evidence>
<evidence type="ECO:0000256" key="6">
    <source>
        <dbReference type="ARBA" id="ARBA00023136"/>
    </source>
</evidence>
<comment type="caution">
    <text evidence="10">The sequence shown here is derived from an EMBL/GenBank/DDBJ whole genome shotgun (WGS) entry which is preliminary data.</text>
</comment>
<dbReference type="InterPro" id="IPR017871">
    <property type="entry name" value="ABC_transporter-like_CS"/>
</dbReference>
<dbReference type="SMART" id="SM00382">
    <property type="entry name" value="AAA"/>
    <property type="match status" value="1"/>
</dbReference>
<dbReference type="GO" id="GO:0140359">
    <property type="term" value="F:ABC-type transporter activity"/>
    <property type="evidence" value="ECO:0007669"/>
    <property type="project" value="InterPro"/>
</dbReference>
<feature type="transmembrane region" description="Helical" evidence="7">
    <location>
        <begin position="170"/>
        <end position="188"/>
    </location>
</feature>
<keyword evidence="3" id="KW-0547">Nucleotide-binding</keyword>
<evidence type="ECO:0000259" key="8">
    <source>
        <dbReference type="PROSITE" id="PS50893"/>
    </source>
</evidence>
<dbReference type="PROSITE" id="PS50893">
    <property type="entry name" value="ABC_TRANSPORTER_2"/>
    <property type="match status" value="1"/>
</dbReference>
<dbReference type="InterPro" id="IPR027417">
    <property type="entry name" value="P-loop_NTPase"/>
</dbReference>
<evidence type="ECO:0000259" key="9">
    <source>
        <dbReference type="PROSITE" id="PS50929"/>
    </source>
</evidence>
<feature type="transmembrane region" description="Helical" evidence="7">
    <location>
        <begin position="144"/>
        <end position="164"/>
    </location>
</feature>
<dbReference type="SUPFAM" id="SSF52540">
    <property type="entry name" value="P-loop containing nucleoside triphosphate hydrolases"/>
    <property type="match status" value="1"/>
</dbReference>
<feature type="transmembrane region" description="Helical" evidence="7">
    <location>
        <begin position="250"/>
        <end position="276"/>
    </location>
</feature>
<keyword evidence="2 7" id="KW-0812">Transmembrane</keyword>
<dbReference type="GO" id="GO:0016887">
    <property type="term" value="F:ATP hydrolysis activity"/>
    <property type="evidence" value="ECO:0007669"/>
    <property type="project" value="InterPro"/>
</dbReference>
<dbReference type="GO" id="GO:0005886">
    <property type="term" value="C:plasma membrane"/>
    <property type="evidence" value="ECO:0007669"/>
    <property type="project" value="UniProtKB-SubCell"/>
</dbReference>
<accession>A0AAJ1EXX8</accession>
<organism evidence="10 11">
    <name type="scientific">Varibaculum cambriense</name>
    <dbReference type="NCBI Taxonomy" id="184870"/>
    <lineage>
        <taxon>Bacteria</taxon>
        <taxon>Bacillati</taxon>
        <taxon>Actinomycetota</taxon>
        <taxon>Actinomycetes</taxon>
        <taxon>Actinomycetales</taxon>
        <taxon>Actinomycetaceae</taxon>
        <taxon>Varibaculum</taxon>
    </lineage>
</organism>
<dbReference type="Pfam" id="PF00005">
    <property type="entry name" value="ABC_tran"/>
    <property type="match status" value="1"/>
</dbReference>
<name>A0AAJ1EXX8_9ACTO</name>
<comment type="subcellular location">
    <subcellularLocation>
        <location evidence="1">Cell membrane</location>
        <topology evidence="1">Multi-pass membrane protein</topology>
    </subcellularLocation>
</comment>
<dbReference type="PROSITE" id="PS50929">
    <property type="entry name" value="ABC_TM1F"/>
    <property type="match status" value="1"/>
</dbReference>
<dbReference type="Pfam" id="PF00664">
    <property type="entry name" value="ABC_membrane"/>
    <property type="match status" value="1"/>
</dbReference>
<dbReference type="Gene3D" id="1.20.1560.10">
    <property type="entry name" value="ABC transporter type 1, transmembrane domain"/>
    <property type="match status" value="1"/>
</dbReference>
<dbReference type="PANTHER" id="PTHR24221:SF653">
    <property type="entry name" value="TRANSPORT ATP-BINDING PROTEIN CYDC"/>
    <property type="match status" value="1"/>
</dbReference>
<evidence type="ECO:0000256" key="7">
    <source>
        <dbReference type="SAM" id="Phobius"/>
    </source>
</evidence>
<dbReference type="GO" id="GO:0034040">
    <property type="term" value="F:ATPase-coupled lipid transmembrane transporter activity"/>
    <property type="evidence" value="ECO:0007669"/>
    <property type="project" value="TreeGrafter"/>
</dbReference>
<keyword evidence="4" id="KW-0067">ATP-binding</keyword>
<evidence type="ECO:0000256" key="3">
    <source>
        <dbReference type="ARBA" id="ARBA00022741"/>
    </source>
</evidence>
<feature type="domain" description="ABC transporter" evidence="8">
    <location>
        <begin position="352"/>
        <end position="589"/>
    </location>
</feature>
<gene>
    <name evidence="10" type="primary">cydC</name>
    <name evidence="10" type="ORF">L0M99_05445</name>
</gene>
<dbReference type="EMBL" id="JAKNHJ010000009">
    <property type="protein sequence ID" value="MCG4617935.1"/>
    <property type="molecule type" value="Genomic_DNA"/>
</dbReference>
<evidence type="ECO:0000256" key="5">
    <source>
        <dbReference type="ARBA" id="ARBA00022989"/>
    </source>
</evidence>
<keyword evidence="6 7" id="KW-0472">Membrane</keyword>
<dbReference type="AlphaFoldDB" id="A0AAJ1EXX8"/>
<dbReference type="PANTHER" id="PTHR24221">
    <property type="entry name" value="ATP-BINDING CASSETTE SUB-FAMILY B"/>
    <property type="match status" value="1"/>
</dbReference>